<gene>
    <name evidence="2" type="ORF">P6N53_06150</name>
</gene>
<dbReference type="EMBL" id="JARPTC010000007">
    <property type="protein sequence ID" value="MDO7786802.1"/>
    <property type="molecule type" value="Genomic_DNA"/>
</dbReference>
<proteinExistence type="predicted"/>
<reference evidence="2" key="2">
    <citation type="submission" date="2023-03" db="EMBL/GenBank/DDBJ databases">
        <authorList>
            <person name="Zhang Z."/>
        </authorList>
    </citation>
    <scope>NUCLEOTIDE SEQUENCE</scope>
    <source>
        <strain evidence="2">DSA</strain>
    </source>
</reference>
<organism evidence="2 3">
    <name type="scientific">Desulforamulus aquiferis</name>
    <dbReference type="NCBI Taxonomy" id="1397668"/>
    <lineage>
        <taxon>Bacteria</taxon>
        <taxon>Bacillati</taxon>
        <taxon>Bacillota</taxon>
        <taxon>Clostridia</taxon>
        <taxon>Eubacteriales</taxon>
        <taxon>Peptococcaceae</taxon>
        <taxon>Desulforamulus</taxon>
    </lineage>
</organism>
<evidence type="ECO:0000313" key="3">
    <source>
        <dbReference type="Proteomes" id="UP001172911"/>
    </source>
</evidence>
<sequence>MSEKNEKLGLLGDDHKSKTKFMYEMGELGFRSARNNQNDTNPTKTSTPSVQ</sequence>
<name>A0AAW7ZBU7_9FIRM</name>
<evidence type="ECO:0000313" key="2">
    <source>
        <dbReference type="EMBL" id="MDO7786802.1"/>
    </source>
</evidence>
<accession>A0AAW7ZBU7</accession>
<dbReference type="RefSeq" id="WP_304541910.1">
    <property type="nucleotide sequence ID" value="NZ_JARPTC010000007.1"/>
</dbReference>
<reference evidence="2" key="1">
    <citation type="journal article" date="2023" name="J. Hazard. Mater.">
        <title>Anaerobic biodegradation of pyrene and benzo[a]pyrene by a new sulfate-reducing Desulforamulus aquiferis strain DSA.</title>
        <authorList>
            <person name="Zhang Z."/>
            <person name="Sun J."/>
            <person name="Gong X."/>
            <person name="Wang C."/>
            <person name="Wang H."/>
        </authorList>
    </citation>
    <scope>NUCLEOTIDE SEQUENCE</scope>
    <source>
        <strain evidence="2">DSA</strain>
    </source>
</reference>
<comment type="caution">
    <text evidence="2">The sequence shown here is derived from an EMBL/GenBank/DDBJ whole genome shotgun (WGS) entry which is preliminary data.</text>
</comment>
<feature type="compositionally biased region" description="Polar residues" evidence="1">
    <location>
        <begin position="33"/>
        <end position="51"/>
    </location>
</feature>
<dbReference type="Proteomes" id="UP001172911">
    <property type="component" value="Unassembled WGS sequence"/>
</dbReference>
<dbReference type="AlphaFoldDB" id="A0AAW7ZBU7"/>
<keyword evidence="3" id="KW-1185">Reference proteome</keyword>
<protein>
    <submittedName>
        <fullName evidence="2">Uncharacterized protein</fullName>
    </submittedName>
</protein>
<evidence type="ECO:0000256" key="1">
    <source>
        <dbReference type="SAM" id="MobiDB-lite"/>
    </source>
</evidence>
<feature type="region of interest" description="Disordered" evidence="1">
    <location>
        <begin position="30"/>
        <end position="51"/>
    </location>
</feature>